<reference evidence="10 12" key="4">
    <citation type="submission" date="2019-01" db="EMBL/GenBank/DDBJ databases">
        <title>Comparative genomic analysis of Brevibacterium aurantiacum sheds light on its evolution and its adaptation to smear-ripened cheeses.</title>
        <authorList>
            <person name="Moineau S."/>
        </authorList>
    </citation>
    <scope>NUCLEOTIDE SEQUENCE [LARGE SCALE GENOMIC DNA]</scope>
    <source>
        <strain evidence="10 12">SMQ-1417</strain>
    </source>
</reference>
<feature type="transmembrane region" description="Helical" evidence="8">
    <location>
        <begin position="263"/>
        <end position="291"/>
    </location>
</feature>
<keyword evidence="6 8" id="KW-1133">Transmembrane helix</keyword>
<keyword evidence="5 8" id="KW-0812">Transmembrane</keyword>
<gene>
    <name evidence="9" type="ORF">BLSMQ_0849</name>
    <name evidence="10" type="ORF">CXR23_04370</name>
</gene>
<evidence type="ECO:0000313" key="10">
    <source>
        <dbReference type="EMBL" id="AZT92470.1"/>
    </source>
</evidence>
<evidence type="ECO:0000313" key="11">
    <source>
        <dbReference type="Proteomes" id="UP000094793"/>
    </source>
</evidence>
<evidence type="ECO:0000256" key="7">
    <source>
        <dbReference type="ARBA" id="ARBA00023136"/>
    </source>
</evidence>
<evidence type="ECO:0000256" key="8">
    <source>
        <dbReference type="SAM" id="Phobius"/>
    </source>
</evidence>
<dbReference type="RefSeq" id="WP_009883224.1">
    <property type="nucleotide sequence ID" value="NZ_AAGP01000014.1"/>
</dbReference>
<keyword evidence="4" id="KW-1003">Cell membrane</keyword>
<evidence type="ECO:0000256" key="5">
    <source>
        <dbReference type="ARBA" id="ARBA00022692"/>
    </source>
</evidence>
<evidence type="ECO:0000256" key="4">
    <source>
        <dbReference type="ARBA" id="ARBA00022475"/>
    </source>
</evidence>
<dbReference type="EMBL" id="CP025330">
    <property type="protein sequence ID" value="AZT92470.1"/>
    <property type="molecule type" value="Genomic_DNA"/>
</dbReference>
<comment type="subcellular location">
    <subcellularLocation>
        <location evidence="1">Cell membrane</location>
        <topology evidence="1">Multi-pass membrane protein</topology>
    </subcellularLocation>
</comment>
<reference evidence="9" key="1">
    <citation type="submission" date="2016-09" db="EMBL/GenBank/DDBJ databases">
        <title>Complete Genome Sequence of Brevibacterium aurantiacum SMQ-1335.</title>
        <authorList>
            <person name="de Melo A.G."/>
            <person name="Labrie S.J."/>
            <person name="Dumaresq J."/>
            <person name="Roberts R.J."/>
            <person name="Tremblay D.M."/>
            <person name="Moineau S."/>
        </authorList>
    </citation>
    <scope>NUCLEOTIDE SEQUENCE</scope>
    <source>
        <strain evidence="9">SMQ-1335</strain>
    </source>
</reference>
<dbReference type="AlphaFoldDB" id="A0A1D7W0M3"/>
<feature type="transmembrane region" description="Helical" evidence="8">
    <location>
        <begin position="14"/>
        <end position="35"/>
    </location>
</feature>
<keyword evidence="3" id="KW-0813">Transport</keyword>
<dbReference type="EMBL" id="CP017150">
    <property type="protein sequence ID" value="AOP52563.1"/>
    <property type="molecule type" value="Genomic_DNA"/>
</dbReference>
<sequence length="356" mass="36482">MGKGQGKSLTLNSAFRVGFTGTLGVGLAFGLITALQSVATVIIYIGLALFLALGLEPIVLWLVERRLPRSLSVVLVVLAFLAIVAGAVLLIAPAVISQIQQFIGDLPDIVASLAATGWVADLEQRFTGAVDLDKIFANLGEWASDPKNVVSLGGGVVSIGAGIISFLAGVVIVVILTIYFAVTMPTIKSAMLSLVAASSRPTVESVTEEVTRSIGRYVLGQVSLGIVNGVCSAIFLTIIGAPLPALLAFIAFLASLIPLVGPITGAIIITGSCLMVSPGLGIAVGIYYLVYMQVEAYLLSPRIMKTAVNVPGALVIIAAIAGGTLGGVLGAVVAVPVAASGMIIIRKVIVPAQDKR</sequence>
<dbReference type="PATRIC" id="fig|1703.10.peg.874"/>
<feature type="transmembrane region" description="Helical" evidence="8">
    <location>
        <begin position="75"/>
        <end position="96"/>
    </location>
</feature>
<dbReference type="Proteomes" id="UP000283000">
    <property type="component" value="Chromosome"/>
</dbReference>
<evidence type="ECO:0000313" key="9">
    <source>
        <dbReference type="EMBL" id="AOP52563.1"/>
    </source>
</evidence>
<organism evidence="9 11">
    <name type="scientific">Brevibacterium aurantiacum</name>
    <dbReference type="NCBI Taxonomy" id="273384"/>
    <lineage>
        <taxon>Bacteria</taxon>
        <taxon>Bacillati</taxon>
        <taxon>Actinomycetota</taxon>
        <taxon>Actinomycetes</taxon>
        <taxon>Micrococcales</taxon>
        <taxon>Brevibacteriaceae</taxon>
        <taxon>Brevibacterium</taxon>
    </lineage>
</organism>
<reference evidence="10 12" key="3">
    <citation type="submission" date="2017-12" db="EMBL/GenBank/DDBJ databases">
        <authorList>
            <person name="Levesque S."/>
        </authorList>
    </citation>
    <scope>NUCLEOTIDE SEQUENCE [LARGE SCALE GENOMIC DNA]</scope>
    <source>
        <strain evidence="10 12">SMQ-1417</strain>
    </source>
</reference>
<dbReference type="eggNOG" id="COG0628">
    <property type="taxonomic scope" value="Bacteria"/>
</dbReference>
<evidence type="ECO:0000313" key="12">
    <source>
        <dbReference type="Proteomes" id="UP000283000"/>
    </source>
</evidence>
<dbReference type="GO" id="GO:0005886">
    <property type="term" value="C:plasma membrane"/>
    <property type="evidence" value="ECO:0007669"/>
    <property type="project" value="UniProtKB-SubCell"/>
</dbReference>
<feature type="transmembrane region" description="Helical" evidence="8">
    <location>
        <begin position="156"/>
        <end position="182"/>
    </location>
</feature>
<accession>A0A1D7W0M3</accession>
<evidence type="ECO:0000256" key="2">
    <source>
        <dbReference type="ARBA" id="ARBA00009773"/>
    </source>
</evidence>
<comment type="similarity">
    <text evidence="2">Belongs to the autoinducer-2 exporter (AI-2E) (TC 2.A.86) family.</text>
</comment>
<name>A0A1D7W0M3_BREAU</name>
<proteinExistence type="inferred from homology"/>
<dbReference type="PANTHER" id="PTHR21716:SF53">
    <property type="entry name" value="PERMEASE PERM-RELATED"/>
    <property type="match status" value="1"/>
</dbReference>
<feature type="transmembrane region" description="Helical" evidence="8">
    <location>
        <begin position="41"/>
        <end position="63"/>
    </location>
</feature>
<dbReference type="PANTHER" id="PTHR21716">
    <property type="entry name" value="TRANSMEMBRANE PROTEIN"/>
    <property type="match status" value="1"/>
</dbReference>
<evidence type="ECO:0000256" key="6">
    <source>
        <dbReference type="ARBA" id="ARBA00022989"/>
    </source>
</evidence>
<dbReference type="OrthoDB" id="4016357at2"/>
<dbReference type="InterPro" id="IPR002549">
    <property type="entry name" value="AI-2E-like"/>
</dbReference>
<dbReference type="KEGG" id="blin:BLSMQ_0849"/>
<dbReference type="Proteomes" id="UP000094793">
    <property type="component" value="Chromosome"/>
</dbReference>
<evidence type="ECO:0000256" key="3">
    <source>
        <dbReference type="ARBA" id="ARBA00022448"/>
    </source>
</evidence>
<evidence type="ECO:0000256" key="1">
    <source>
        <dbReference type="ARBA" id="ARBA00004651"/>
    </source>
</evidence>
<dbReference type="Pfam" id="PF01594">
    <property type="entry name" value="AI-2E_transport"/>
    <property type="match status" value="1"/>
</dbReference>
<reference evidence="11" key="2">
    <citation type="submission" date="2016-09" db="EMBL/GenBank/DDBJ databases">
        <title>Complete Genome Sequence of Brevibacterium linens SMQ-1335.</title>
        <authorList>
            <person name="de Melo A.G."/>
            <person name="Labrie S.J."/>
            <person name="Dumaresq J."/>
            <person name="Roberts R.J."/>
            <person name="Tremblay D.M."/>
            <person name="Moineau S."/>
        </authorList>
    </citation>
    <scope>NUCLEOTIDE SEQUENCE [LARGE SCALE GENOMIC DNA]</scope>
    <source>
        <strain evidence="11">SMQ-1335</strain>
    </source>
</reference>
<protein>
    <submittedName>
        <fullName evidence="10">AI-2E family transporter</fullName>
    </submittedName>
</protein>
<keyword evidence="7 8" id="KW-0472">Membrane</keyword>